<dbReference type="CDD" id="cd15482">
    <property type="entry name" value="Sialidase_non-viral"/>
    <property type="match status" value="1"/>
</dbReference>
<dbReference type="AlphaFoldDB" id="A0A2N3PZF1"/>
<dbReference type="GO" id="GO:0016787">
    <property type="term" value="F:hydrolase activity"/>
    <property type="evidence" value="ECO:0007669"/>
    <property type="project" value="UniProtKB-KW"/>
</dbReference>
<keyword evidence="2" id="KW-0378">Hydrolase</keyword>
<name>A0A2N3PZF1_9PROT</name>
<dbReference type="Proteomes" id="UP000233293">
    <property type="component" value="Unassembled WGS sequence"/>
</dbReference>
<dbReference type="SUPFAM" id="SSF50939">
    <property type="entry name" value="Sialidases"/>
    <property type="match status" value="1"/>
</dbReference>
<dbReference type="PANTHER" id="PTHR43752">
    <property type="entry name" value="BNR/ASP-BOX REPEAT FAMILY PROTEIN"/>
    <property type="match status" value="1"/>
</dbReference>
<comment type="caution">
    <text evidence="2">The sequence shown here is derived from an EMBL/GenBank/DDBJ whole genome shotgun (WGS) entry which is preliminary data.</text>
</comment>
<protein>
    <submittedName>
        <fullName evidence="2">Glycosyl hydrolase</fullName>
    </submittedName>
</protein>
<dbReference type="Pfam" id="PF13088">
    <property type="entry name" value="BNR_2"/>
    <property type="match status" value="1"/>
</dbReference>
<dbReference type="InterPro" id="IPR036278">
    <property type="entry name" value="Sialidase_sf"/>
</dbReference>
<dbReference type="RefSeq" id="WP_101249303.1">
    <property type="nucleotide sequence ID" value="NZ_PIUM01000003.1"/>
</dbReference>
<proteinExistence type="predicted"/>
<organism evidence="2 3">
    <name type="scientific">Telmatospirillum siberiense</name>
    <dbReference type="NCBI Taxonomy" id="382514"/>
    <lineage>
        <taxon>Bacteria</taxon>
        <taxon>Pseudomonadati</taxon>
        <taxon>Pseudomonadota</taxon>
        <taxon>Alphaproteobacteria</taxon>
        <taxon>Rhodospirillales</taxon>
        <taxon>Rhodospirillaceae</taxon>
        <taxon>Telmatospirillum</taxon>
    </lineage>
</organism>
<evidence type="ECO:0000313" key="2">
    <source>
        <dbReference type="EMBL" id="PKU25759.1"/>
    </source>
</evidence>
<evidence type="ECO:0000259" key="1">
    <source>
        <dbReference type="Pfam" id="PF13088"/>
    </source>
</evidence>
<feature type="domain" description="Sialidase" evidence="1">
    <location>
        <begin position="48"/>
        <end position="372"/>
    </location>
</feature>
<dbReference type="PANTHER" id="PTHR43752:SF2">
    <property type="entry name" value="BNR_ASP-BOX REPEAT FAMILY PROTEIN"/>
    <property type="match status" value="1"/>
</dbReference>
<dbReference type="InterPro" id="IPR011040">
    <property type="entry name" value="Sialidase"/>
</dbReference>
<dbReference type="OrthoDB" id="41724at2"/>
<accession>A0A2N3PZF1</accession>
<dbReference type="EMBL" id="PIUM01000003">
    <property type="protein sequence ID" value="PKU25759.1"/>
    <property type="molecule type" value="Genomic_DNA"/>
</dbReference>
<sequence>MTDLSVINELPMDGVVRVNPVDAARSEAYLPSPCVQNHAANLTVLPNGDLACVWFGGTQEGIADISVYFSRLRRGGDKWSPAVRLSDDQTRSEQNPVLFPAPDGRLWLLYTAQISGRQDTALVRYRVSSDNGETWGPVSSLFDEPGIFIRQPIVVLDNGDWLLPIFHCRTQPGEKWVGDDDNSAVRVSSDRGASWTEYEVPNSVGCVHMNIVKRDDGGLVALFRSRWADNIYFSRSIDGGRSWENPKPLSISNNNSSIQVTALANGHLALVCNPVSSAAATERRTSLYDEIEDNAALETATASIQRARTAFWGTPRAPLSLAISLDGGRSWPMLRDLETGDGYCMTNNSQEKANRELSYPSVKQTPDGRIHVAFTYHRQAIKYICLDESWVTP</sequence>
<gene>
    <name evidence="2" type="ORF">CWS72_04125</name>
</gene>
<keyword evidence="3" id="KW-1185">Reference proteome</keyword>
<evidence type="ECO:0000313" key="3">
    <source>
        <dbReference type="Proteomes" id="UP000233293"/>
    </source>
</evidence>
<dbReference type="Gene3D" id="2.120.10.10">
    <property type="match status" value="1"/>
</dbReference>
<reference evidence="3" key="1">
    <citation type="submission" date="2017-12" db="EMBL/GenBank/DDBJ databases">
        <title>Draft genome sequence of Telmatospirillum siberiense 26-4b1T, an acidotolerant peatland alphaproteobacterium potentially involved in sulfur cycling.</title>
        <authorList>
            <person name="Hausmann B."/>
            <person name="Pjevac P."/>
            <person name="Schreck K."/>
            <person name="Herbold C.W."/>
            <person name="Daims H."/>
            <person name="Wagner M."/>
            <person name="Pester M."/>
            <person name="Loy A."/>
        </authorList>
    </citation>
    <scope>NUCLEOTIDE SEQUENCE [LARGE SCALE GENOMIC DNA]</scope>
    <source>
        <strain evidence="3">26-4b1</strain>
    </source>
</reference>